<comment type="caution">
    <text evidence="2">The sequence shown here is derived from an EMBL/GenBank/DDBJ whole genome shotgun (WGS) entry which is preliminary data.</text>
</comment>
<dbReference type="Pfam" id="PF20251">
    <property type="entry name" value="Big_14"/>
    <property type="match status" value="1"/>
</dbReference>
<evidence type="ECO:0000313" key="3">
    <source>
        <dbReference type="Proteomes" id="UP001519287"/>
    </source>
</evidence>
<feature type="domain" description="Bacterial Ig-like" evidence="1">
    <location>
        <begin position="211"/>
        <end position="302"/>
    </location>
</feature>
<reference evidence="2 3" key="1">
    <citation type="submission" date="2021-03" db="EMBL/GenBank/DDBJ databases">
        <title>Genomic Encyclopedia of Type Strains, Phase IV (KMG-IV): sequencing the most valuable type-strain genomes for metagenomic binning, comparative biology and taxonomic classification.</title>
        <authorList>
            <person name="Goeker M."/>
        </authorList>
    </citation>
    <scope>NUCLEOTIDE SEQUENCE [LARGE SCALE GENOMIC DNA]</scope>
    <source>
        <strain evidence="2 3">DSM 26048</strain>
    </source>
</reference>
<organism evidence="2 3">
    <name type="scientific">Paenibacillus eucommiae</name>
    <dbReference type="NCBI Taxonomy" id="1355755"/>
    <lineage>
        <taxon>Bacteria</taxon>
        <taxon>Bacillati</taxon>
        <taxon>Bacillota</taxon>
        <taxon>Bacilli</taxon>
        <taxon>Bacillales</taxon>
        <taxon>Paenibacillaceae</taxon>
        <taxon>Paenibacillus</taxon>
    </lineage>
</organism>
<evidence type="ECO:0000313" key="2">
    <source>
        <dbReference type="EMBL" id="MBP1994882.1"/>
    </source>
</evidence>
<gene>
    <name evidence="2" type="ORF">J2Z66_006523</name>
</gene>
<keyword evidence="3" id="KW-1185">Reference proteome</keyword>
<dbReference type="RefSeq" id="WP_209976711.1">
    <property type="nucleotide sequence ID" value="NZ_JAGGLB010000029.1"/>
</dbReference>
<protein>
    <recommendedName>
        <fullName evidence="1">Bacterial Ig-like domain-containing protein</fullName>
    </recommendedName>
</protein>
<accession>A0ABS4J4X2</accession>
<dbReference type="EMBL" id="JAGGLB010000029">
    <property type="protein sequence ID" value="MBP1994882.1"/>
    <property type="molecule type" value="Genomic_DNA"/>
</dbReference>
<dbReference type="Proteomes" id="UP001519287">
    <property type="component" value="Unassembled WGS sequence"/>
</dbReference>
<dbReference type="InterPro" id="IPR046878">
    <property type="entry name" value="Big_14"/>
</dbReference>
<name>A0ABS4J4X2_9BACL</name>
<dbReference type="PROSITE" id="PS51257">
    <property type="entry name" value="PROKAR_LIPOPROTEIN"/>
    <property type="match status" value="1"/>
</dbReference>
<proteinExistence type="predicted"/>
<evidence type="ECO:0000259" key="1">
    <source>
        <dbReference type="Pfam" id="PF20251"/>
    </source>
</evidence>
<sequence>MGKLYIYMMILIIVVGSVLSACGNKSVSDSENVPSTVSDTIDATIVYLTDTVGDPDTLQASDMIPPERAAAAAQDYGPRTGKWFEGEHGFNLITSFSSGEIKAGSAVGAALGSIPEGRSVRFQLTSRDKAGQRIKLIKEYSADIQNTVNGRVDFAHKMPDQPNTNYLLSIEILSSENVVEDTWLTPLFVPAYELNARLTVKPPAEASDETNGSGQTILTLYNAGPTDLYFGYGYDVYRKVPEGWKVVPIHGEVASIAMHLKPGESFQEKVELSAKLEPGQYRIVKHIQGYMTDLTSRLAADFIQ</sequence>